<feature type="compositionally biased region" description="Basic and acidic residues" evidence="3">
    <location>
        <begin position="133"/>
        <end position="144"/>
    </location>
</feature>
<feature type="compositionally biased region" description="Low complexity" evidence="3">
    <location>
        <begin position="192"/>
        <end position="209"/>
    </location>
</feature>
<evidence type="ECO:0000313" key="4">
    <source>
        <dbReference type="EMBL" id="RKP12775.1"/>
    </source>
</evidence>
<dbReference type="PANTHER" id="PTHR12214">
    <property type="entry name" value="GC-RICH SEQUENCE DNA-BINDING FACTOR"/>
    <property type="match status" value="1"/>
</dbReference>
<dbReference type="InterPro" id="IPR028211">
    <property type="entry name" value="Ntr2"/>
</dbReference>
<name>A0A4P9Y1W3_9FUNG</name>
<dbReference type="PANTHER" id="PTHR12214:SF0">
    <property type="entry name" value="LD29489P"/>
    <property type="match status" value="1"/>
</dbReference>
<feature type="compositionally biased region" description="Basic and acidic residues" evidence="3">
    <location>
        <begin position="210"/>
        <end position="223"/>
    </location>
</feature>
<gene>
    <name evidence="4" type="ORF">BJ684DRAFT_20701</name>
</gene>
<dbReference type="EMBL" id="KZ988208">
    <property type="protein sequence ID" value="RKP12775.1"/>
    <property type="molecule type" value="Genomic_DNA"/>
</dbReference>
<dbReference type="OrthoDB" id="429427at2759"/>
<protein>
    <submittedName>
        <fullName evidence="4">Uncharacterized protein</fullName>
    </submittedName>
</protein>
<feature type="compositionally biased region" description="Acidic residues" evidence="3">
    <location>
        <begin position="17"/>
        <end position="29"/>
    </location>
</feature>
<evidence type="ECO:0000256" key="2">
    <source>
        <dbReference type="ARBA" id="ARBA00023242"/>
    </source>
</evidence>
<feature type="compositionally biased region" description="Acidic residues" evidence="3">
    <location>
        <begin position="121"/>
        <end position="130"/>
    </location>
</feature>
<organism evidence="4 5">
    <name type="scientific">Piptocephalis cylindrospora</name>
    <dbReference type="NCBI Taxonomy" id="1907219"/>
    <lineage>
        <taxon>Eukaryota</taxon>
        <taxon>Fungi</taxon>
        <taxon>Fungi incertae sedis</taxon>
        <taxon>Zoopagomycota</taxon>
        <taxon>Zoopagomycotina</taxon>
        <taxon>Zoopagomycetes</taxon>
        <taxon>Zoopagales</taxon>
        <taxon>Piptocephalidaceae</taxon>
        <taxon>Piptocephalis</taxon>
    </lineage>
</organism>
<proteinExistence type="predicted"/>
<evidence type="ECO:0000256" key="3">
    <source>
        <dbReference type="SAM" id="MobiDB-lite"/>
    </source>
</evidence>
<comment type="subcellular location">
    <subcellularLocation>
        <location evidence="1">Nucleus</location>
    </subcellularLocation>
</comment>
<dbReference type="Proteomes" id="UP000267251">
    <property type="component" value="Unassembled WGS sequence"/>
</dbReference>
<dbReference type="GO" id="GO:0000390">
    <property type="term" value="P:spliceosomal complex disassembly"/>
    <property type="evidence" value="ECO:0007669"/>
    <property type="project" value="InterPro"/>
</dbReference>
<dbReference type="Pfam" id="PF15458">
    <property type="entry name" value="NTR2"/>
    <property type="match status" value="1"/>
</dbReference>
<dbReference type="AlphaFoldDB" id="A0A4P9Y1W3"/>
<reference evidence="5" key="1">
    <citation type="journal article" date="2018" name="Nat. Microbiol.">
        <title>Leveraging single-cell genomics to expand the fungal tree of life.</title>
        <authorList>
            <person name="Ahrendt S.R."/>
            <person name="Quandt C.A."/>
            <person name="Ciobanu D."/>
            <person name="Clum A."/>
            <person name="Salamov A."/>
            <person name="Andreopoulos B."/>
            <person name="Cheng J.F."/>
            <person name="Woyke T."/>
            <person name="Pelin A."/>
            <person name="Henrissat B."/>
            <person name="Reynolds N.K."/>
            <person name="Benny G.L."/>
            <person name="Smith M.E."/>
            <person name="James T.Y."/>
            <person name="Grigoriev I.V."/>
        </authorList>
    </citation>
    <scope>NUCLEOTIDE SEQUENCE [LARGE SCALE GENOMIC DNA]</scope>
</reference>
<evidence type="ECO:0000313" key="5">
    <source>
        <dbReference type="Proteomes" id="UP000267251"/>
    </source>
</evidence>
<accession>A0A4P9Y1W3</accession>
<feature type="compositionally biased region" description="Low complexity" evidence="3">
    <location>
        <begin position="161"/>
        <end position="171"/>
    </location>
</feature>
<evidence type="ECO:0000256" key="1">
    <source>
        <dbReference type="ARBA" id="ARBA00004123"/>
    </source>
</evidence>
<sequence length="747" mass="83189">MKSRKKQYRKSMLSFHDEDEQSFDTEEVTDPPGLASTLEEGETMTDLESTQARTAFRDRIGRKAKTMAFSSRRSRPEEDVMGKGAEVPPGPIREVSNSWEEPGEVTYGDTAPITSNQSQAVEEEEEEDGEGGLTKEERAMITEARKRRRAQRQGVAADYISLSSGASSKQSARPMGRTMGKRISFSAAMDHLPSALQSSDTSSPSPSTLDRVDDRRDQVREALKSMYGDTEERQVQDTSDISPGPAPTPSSKLSVMGELEDLEDTYTQEAPDQIMVDVGEDGEGSDHEELARWESDVIRQGGMMSKEGLDNLISQEPSISRSPPPPTPQITPLISFPDFTSTLDRACMELKESIETTEESLGKHQQMASSLPAQQTALNEEATQTYTRYLFYQETLDWVNDTVAMMESKIPKFASLEEELQKAMEGQGARADQDVANLAWERAVQEDGRLMDEDVLDAVEKPLETSTHLDDLSNRRSMLFDDVKDDFSYAGALERFERWHQTHPEDYGNAYAGVSFAQLAGFYARWECLGMTHIHDMTQVLDTHWMNTLCHMEAEGGEGEASSGIIQRVFEKVLLPYTCSLISGASAFVVEHVEDMEDVLEMFHAHGMDGRRLREAIAERFAQVPSVLLSLLEDQQFIHAPQGPPLLAHLSRKVLVHAQVLLHDEASMDHFAQCVNILQVPPMTQGPMAPPWWIKTIEGASRDLGKRVIQIIGSDLRGTSTLSALVQILRDAQLDAVALELENSCQT</sequence>
<feature type="region of interest" description="Disordered" evidence="3">
    <location>
        <begin position="1"/>
        <end position="257"/>
    </location>
</feature>
<dbReference type="InterPro" id="IPR012890">
    <property type="entry name" value="GCFC2-like"/>
</dbReference>
<keyword evidence="2" id="KW-0539">Nucleus</keyword>
<keyword evidence="5" id="KW-1185">Reference proteome</keyword>
<dbReference type="GO" id="GO:0003677">
    <property type="term" value="F:DNA binding"/>
    <property type="evidence" value="ECO:0007669"/>
    <property type="project" value="InterPro"/>
</dbReference>
<dbReference type="GO" id="GO:0071008">
    <property type="term" value="C:U2-type post-mRNA release spliceosomal complex"/>
    <property type="evidence" value="ECO:0007669"/>
    <property type="project" value="InterPro"/>
</dbReference>